<keyword evidence="5" id="KW-0812">Transmembrane</keyword>
<dbReference type="FunFam" id="2.60.120.430:FF:000007">
    <property type="entry name" value="FERONIA receptor-like kinase"/>
    <property type="match status" value="1"/>
</dbReference>
<evidence type="ECO:0000256" key="11">
    <source>
        <dbReference type="ARBA" id="ARBA00023136"/>
    </source>
</evidence>
<dbReference type="InterPro" id="IPR017441">
    <property type="entry name" value="Protein_kinase_ATP_BS"/>
</dbReference>
<evidence type="ECO:0000256" key="10">
    <source>
        <dbReference type="ARBA" id="ARBA00022989"/>
    </source>
</evidence>
<accession>A0A9D4YEN5</accession>
<dbReference type="Gene3D" id="2.60.120.430">
    <property type="entry name" value="Galactose-binding lectin"/>
    <property type="match status" value="1"/>
</dbReference>
<comment type="caution">
    <text evidence="19">The sequence shown here is derived from an EMBL/GenBank/DDBJ whole genome shotgun (WGS) entry which is preliminary data.</text>
</comment>
<dbReference type="CDD" id="cd14066">
    <property type="entry name" value="STKc_IRAK"/>
    <property type="match status" value="1"/>
</dbReference>
<evidence type="ECO:0000313" key="20">
    <source>
        <dbReference type="Proteomes" id="UP001058974"/>
    </source>
</evidence>
<dbReference type="PROSITE" id="PS50011">
    <property type="entry name" value="PROTEIN_KINASE_DOM"/>
    <property type="match status" value="1"/>
</dbReference>
<dbReference type="PANTHER" id="PTHR48006:SF100">
    <property type="entry name" value="LRR RECEPTOR-LIKE SERINE_THREONINE-KINASE-RELATED"/>
    <property type="match status" value="1"/>
</dbReference>
<feature type="coiled-coil region" evidence="17">
    <location>
        <begin position="489"/>
        <end position="520"/>
    </location>
</feature>
<dbReference type="FunFam" id="3.30.200.20:FF:000039">
    <property type="entry name" value="receptor-like protein kinase FERONIA"/>
    <property type="match status" value="1"/>
</dbReference>
<gene>
    <name evidence="19" type="ORF">KIW84_022560</name>
</gene>
<evidence type="ECO:0000256" key="5">
    <source>
        <dbReference type="ARBA" id="ARBA00022692"/>
    </source>
</evidence>
<evidence type="ECO:0000256" key="15">
    <source>
        <dbReference type="ARBA" id="ARBA00048679"/>
    </source>
</evidence>
<feature type="domain" description="Protein kinase" evidence="18">
    <location>
        <begin position="198"/>
        <end position="475"/>
    </location>
</feature>
<dbReference type="InterPro" id="IPR051824">
    <property type="entry name" value="LRR_Rcpt-Like_S/T_Kinase"/>
</dbReference>
<dbReference type="Pfam" id="PF07714">
    <property type="entry name" value="PK_Tyr_Ser-Thr"/>
    <property type="match status" value="1"/>
</dbReference>
<dbReference type="EC" id="2.7.11.1" evidence="2"/>
<dbReference type="PROSITE" id="PS00108">
    <property type="entry name" value="PROTEIN_KINASE_ST"/>
    <property type="match status" value="1"/>
</dbReference>
<evidence type="ECO:0000259" key="18">
    <source>
        <dbReference type="PROSITE" id="PS50011"/>
    </source>
</evidence>
<evidence type="ECO:0000256" key="3">
    <source>
        <dbReference type="ARBA" id="ARBA00022527"/>
    </source>
</evidence>
<keyword evidence="17" id="KW-0175">Coiled coil</keyword>
<dbReference type="Gene3D" id="1.10.510.10">
    <property type="entry name" value="Transferase(Phosphotransferase) domain 1"/>
    <property type="match status" value="1"/>
</dbReference>
<keyword evidence="9 16" id="KW-0067">ATP-binding</keyword>
<comment type="subcellular location">
    <subcellularLocation>
        <location evidence="1">Membrane</location>
        <topology evidence="1">Single-pass type I membrane protein</topology>
    </subcellularLocation>
</comment>
<evidence type="ECO:0000256" key="14">
    <source>
        <dbReference type="ARBA" id="ARBA00047899"/>
    </source>
</evidence>
<dbReference type="EMBL" id="JAMSHJ010000002">
    <property type="protein sequence ID" value="KAI5436150.1"/>
    <property type="molecule type" value="Genomic_DNA"/>
</dbReference>
<evidence type="ECO:0000256" key="16">
    <source>
        <dbReference type="PROSITE-ProRule" id="PRU10141"/>
    </source>
</evidence>
<evidence type="ECO:0000256" key="6">
    <source>
        <dbReference type="ARBA" id="ARBA00022729"/>
    </source>
</evidence>
<dbReference type="PROSITE" id="PS00107">
    <property type="entry name" value="PROTEIN_KINASE_ATP"/>
    <property type="match status" value="1"/>
</dbReference>
<sequence length="545" mass="62070">MVNIGNGYYYEVINAFGSWLDDINYISGSQYGTVLILKENTINMNESFLNSNDFNYSAPLELYLTARTMGSNGDSNMRYNLTWSFFVDSGFKYLVRLHFCEISMLVTKVNQRVFGVYINNQTAEENLDLVALSVEPVSPLYRDYVGMVDLENQRRKVFMLISLHPNFESKPKYHDAILNGVEIIKLSDREITSATNNFNEDLVIGEGGFGKVYKGIVVLDGVVIDVAIKRAKANSRQGFKEFQNEINFHSFYHMNLVSLLGYCQESNELILVYEYMAEGSLCDHLYKKQKQPLSWNQRLEICIGAARGIHYLHTGRTTPVIHRDIKSANILLDQHLVPKISDFGLSRVVPSTYHTHVSTEVKGTFGYLDPEYYKRRKLSEKSDVYAFGLVLFEVLSGRAAVNPEAVEEENEKVGLVEWAMHCHQCGSIDRFVDSYLEGKIRLKCLMAFVDICIRCSAIKSADRPTMGEIEDDSRVCTCWCFDSRVAFGVAKALDERDALKKQLEDSKTEHGKALEASEAENVKVYDDLTKAFQREGKLRDDQRAF</sequence>
<keyword evidence="20" id="KW-1185">Reference proteome</keyword>
<name>A0A9D4YEN5_PEA</name>
<evidence type="ECO:0000256" key="12">
    <source>
        <dbReference type="ARBA" id="ARBA00023170"/>
    </source>
</evidence>
<comment type="catalytic activity">
    <reaction evidence="14">
        <text>L-threonyl-[protein] + ATP = O-phospho-L-threonyl-[protein] + ADP + H(+)</text>
        <dbReference type="Rhea" id="RHEA:46608"/>
        <dbReference type="Rhea" id="RHEA-COMP:11060"/>
        <dbReference type="Rhea" id="RHEA-COMP:11605"/>
        <dbReference type="ChEBI" id="CHEBI:15378"/>
        <dbReference type="ChEBI" id="CHEBI:30013"/>
        <dbReference type="ChEBI" id="CHEBI:30616"/>
        <dbReference type="ChEBI" id="CHEBI:61977"/>
        <dbReference type="ChEBI" id="CHEBI:456216"/>
        <dbReference type="EC" id="2.7.11.1"/>
    </reaction>
</comment>
<keyword evidence="10" id="KW-1133">Transmembrane helix</keyword>
<evidence type="ECO:0000256" key="4">
    <source>
        <dbReference type="ARBA" id="ARBA00022679"/>
    </source>
</evidence>
<dbReference type="InterPro" id="IPR001245">
    <property type="entry name" value="Ser-Thr/Tyr_kinase_cat_dom"/>
</dbReference>
<organism evidence="19 20">
    <name type="scientific">Pisum sativum</name>
    <name type="common">Garden pea</name>
    <name type="synonym">Lathyrus oleraceus</name>
    <dbReference type="NCBI Taxonomy" id="3888"/>
    <lineage>
        <taxon>Eukaryota</taxon>
        <taxon>Viridiplantae</taxon>
        <taxon>Streptophyta</taxon>
        <taxon>Embryophyta</taxon>
        <taxon>Tracheophyta</taxon>
        <taxon>Spermatophyta</taxon>
        <taxon>Magnoliopsida</taxon>
        <taxon>eudicotyledons</taxon>
        <taxon>Gunneridae</taxon>
        <taxon>Pentapetalae</taxon>
        <taxon>rosids</taxon>
        <taxon>fabids</taxon>
        <taxon>Fabales</taxon>
        <taxon>Fabaceae</taxon>
        <taxon>Papilionoideae</taxon>
        <taxon>50 kb inversion clade</taxon>
        <taxon>NPAAA clade</taxon>
        <taxon>Hologalegina</taxon>
        <taxon>IRL clade</taxon>
        <taxon>Fabeae</taxon>
        <taxon>Lathyrus</taxon>
    </lineage>
</organism>
<dbReference type="GO" id="GO:0016020">
    <property type="term" value="C:membrane"/>
    <property type="evidence" value="ECO:0007669"/>
    <property type="project" value="UniProtKB-SubCell"/>
</dbReference>
<dbReference type="Gene3D" id="3.30.200.20">
    <property type="entry name" value="Phosphorylase Kinase, domain 1"/>
    <property type="match status" value="1"/>
</dbReference>
<dbReference type="SMART" id="SM00220">
    <property type="entry name" value="S_TKc"/>
    <property type="match status" value="1"/>
</dbReference>
<keyword evidence="13" id="KW-0325">Glycoprotein</keyword>
<dbReference type="Gramene" id="Psat02G0256000-T1">
    <property type="protein sequence ID" value="KAI5436150.1"/>
    <property type="gene ID" value="KIW84_022560"/>
</dbReference>
<dbReference type="InterPro" id="IPR008271">
    <property type="entry name" value="Ser/Thr_kinase_AS"/>
</dbReference>
<dbReference type="Pfam" id="PF12819">
    <property type="entry name" value="Malectin_like"/>
    <property type="match status" value="1"/>
</dbReference>
<evidence type="ECO:0000256" key="1">
    <source>
        <dbReference type="ARBA" id="ARBA00004479"/>
    </source>
</evidence>
<protein>
    <recommendedName>
        <fullName evidence="2">non-specific serine/threonine protein kinase</fullName>
        <ecNumber evidence="2">2.7.11.1</ecNumber>
    </recommendedName>
</protein>
<evidence type="ECO:0000256" key="9">
    <source>
        <dbReference type="ARBA" id="ARBA00022840"/>
    </source>
</evidence>
<keyword evidence="4" id="KW-0808">Transferase</keyword>
<dbReference type="FunFam" id="1.10.510.10:FF:000287">
    <property type="entry name" value="probable LRR receptor-like serine/threonine-protein kinase RKF3"/>
    <property type="match status" value="1"/>
</dbReference>
<dbReference type="InterPro" id="IPR024788">
    <property type="entry name" value="Malectin-like_Carb-bd_dom"/>
</dbReference>
<evidence type="ECO:0000256" key="8">
    <source>
        <dbReference type="ARBA" id="ARBA00022777"/>
    </source>
</evidence>
<keyword evidence="7 16" id="KW-0547">Nucleotide-binding</keyword>
<evidence type="ECO:0000256" key="13">
    <source>
        <dbReference type="ARBA" id="ARBA00023180"/>
    </source>
</evidence>
<evidence type="ECO:0000256" key="7">
    <source>
        <dbReference type="ARBA" id="ARBA00022741"/>
    </source>
</evidence>
<keyword evidence="3" id="KW-0723">Serine/threonine-protein kinase</keyword>
<evidence type="ECO:0000256" key="2">
    <source>
        <dbReference type="ARBA" id="ARBA00012513"/>
    </source>
</evidence>
<reference evidence="19 20" key="1">
    <citation type="journal article" date="2022" name="Nat. Genet.">
        <title>Improved pea reference genome and pan-genome highlight genomic features and evolutionary characteristics.</title>
        <authorList>
            <person name="Yang T."/>
            <person name="Liu R."/>
            <person name="Luo Y."/>
            <person name="Hu S."/>
            <person name="Wang D."/>
            <person name="Wang C."/>
            <person name="Pandey M.K."/>
            <person name="Ge S."/>
            <person name="Xu Q."/>
            <person name="Li N."/>
            <person name="Li G."/>
            <person name="Huang Y."/>
            <person name="Saxena R.K."/>
            <person name="Ji Y."/>
            <person name="Li M."/>
            <person name="Yan X."/>
            <person name="He Y."/>
            <person name="Liu Y."/>
            <person name="Wang X."/>
            <person name="Xiang C."/>
            <person name="Varshney R.K."/>
            <person name="Ding H."/>
            <person name="Gao S."/>
            <person name="Zong X."/>
        </authorList>
    </citation>
    <scope>NUCLEOTIDE SEQUENCE [LARGE SCALE GENOMIC DNA]</scope>
    <source>
        <strain evidence="19 20">cv. Zhongwan 6</strain>
    </source>
</reference>
<dbReference type="GO" id="GO:0004674">
    <property type="term" value="F:protein serine/threonine kinase activity"/>
    <property type="evidence" value="ECO:0007669"/>
    <property type="project" value="UniProtKB-KW"/>
</dbReference>
<dbReference type="PANTHER" id="PTHR48006">
    <property type="entry name" value="LEUCINE-RICH REPEAT-CONTAINING PROTEIN DDB_G0281931-RELATED"/>
    <property type="match status" value="1"/>
</dbReference>
<dbReference type="GO" id="GO:0005524">
    <property type="term" value="F:ATP binding"/>
    <property type="evidence" value="ECO:0007669"/>
    <property type="project" value="UniProtKB-UniRule"/>
</dbReference>
<evidence type="ECO:0000313" key="19">
    <source>
        <dbReference type="EMBL" id="KAI5436150.1"/>
    </source>
</evidence>
<keyword evidence="6" id="KW-0732">Signal</keyword>
<dbReference type="AlphaFoldDB" id="A0A9D4YEN5"/>
<dbReference type="InterPro" id="IPR000719">
    <property type="entry name" value="Prot_kinase_dom"/>
</dbReference>
<dbReference type="InterPro" id="IPR011009">
    <property type="entry name" value="Kinase-like_dom_sf"/>
</dbReference>
<dbReference type="Proteomes" id="UP001058974">
    <property type="component" value="Chromosome 2"/>
</dbReference>
<feature type="binding site" evidence="16">
    <location>
        <position position="229"/>
    </location>
    <ligand>
        <name>ATP</name>
        <dbReference type="ChEBI" id="CHEBI:30616"/>
    </ligand>
</feature>
<evidence type="ECO:0000256" key="17">
    <source>
        <dbReference type="SAM" id="Coils"/>
    </source>
</evidence>
<keyword evidence="8" id="KW-0418">Kinase</keyword>
<keyword evidence="12" id="KW-0675">Receptor</keyword>
<dbReference type="SUPFAM" id="SSF56112">
    <property type="entry name" value="Protein kinase-like (PK-like)"/>
    <property type="match status" value="1"/>
</dbReference>
<comment type="catalytic activity">
    <reaction evidence="15">
        <text>L-seryl-[protein] + ATP = O-phospho-L-seryl-[protein] + ADP + H(+)</text>
        <dbReference type="Rhea" id="RHEA:17989"/>
        <dbReference type="Rhea" id="RHEA-COMP:9863"/>
        <dbReference type="Rhea" id="RHEA-COMP:11604"/>
        <dbReference type="ChEBI" id="CHEBI:15378"/>
        <dbReference type="ChEBI" id="CHEBI:29999"/>
        <dbReference type="ChEBI" id="CHEBI:30616"/>
        <dbReference type="ChEBI" id="CHEBI:83421"/>
        <dbReference type="ChEBI" id="CHEBI:456216"/>
        <dbReference type="EC" id="2.7.11.1"/>
    </reaction>
</comment>
<proteinExistence type="predicted"/>
<keyword evidence="11" id="KW-0472">Membrane</keyword>